<protein>
    <submittedName>
        <fullName evidence="3">Tetratricopeptide repeat protein 36</fullName>
    </submittedName>
</protein>
<dbReference type="InterPro" id="IPR011990">
    <property type="entry name" value="TPR-like_helical_dom_sf"/>
</dbReference>
<dbReference type="SUPFAM" id="SSF48452">
    <property type="entry name" value="TPR-like"/>
    <property type="match status" value="1"/>
</dbReference>
<dbReference type="Gene3D" id="1.25.40.10">
    <property type="entry name" value="Tetratricopeptide repeat domain"/>
    <property type="match status" value="1"/>
</dbReference>
<name>A0AAD5S7E9_9FUNG</name>
<evidence type="ECO:0000256" key="1">
    <source>
        <dbReference type="ARBA" id="ARBA00006995"/>
    </source>
</evidence>
<evidence type="ECO:0000313" key="3">
    <source>
        <dbReference type="EMBL" id="KAJ3044971.1"/>
    </source>
</evidence>
<dbReference type="Proteomes" id="UP001212841">
    <property type="component" value="Unassembled WGS sequence"/>
</dbReference>
<organism evidence="3 4">
    <name type="scientific">Rhizophlyctis rosea</name>
    <dbReference type="NCBI Taxonomy" id="64517"/>
    <lineage>
        <taxon>Eukaryota</taxon>
        <taxon>Fungi</taxon>
        <taxon>Fungi incertae sedis</taxon>
        <taxon>Chytridiomycota</taxon>
        <taxon>Chytridiomycota incertae sedis</taxon>
        <taxon>Chytridiomycetes</taxon>
        <taxon>Rhizophlyctidales</taxon>
        <taxon>Rhizophlyctidaceae</taxon>
        <taxon>Rhizophlyctis</taxon>
    </lineage>
</organism>
<dbReference type="GO" id="GO:0006570">
    <property type="term" value="P:tyrosine metabolic process"/>
    <property type="evidence" value="ECO:0007669"/>
    <property type="project" value="TreeGrafter"/>
</dbReference>
<dbReference type="InterPro" id="IPR019734">
    <property type="entry name" value="TPR_rpt"/>
</dbReference>
<dbReference type="PROSITE" id="PS50005">
    <property type="entry name" value="TPR"/>
    <property type="match status" value="1"/>
</dbReference>
<sequence length="173" mass="18841">MMRWVNAVLDVIFDPDSTPLHDLLQQPDFGTSPLGPAPQVSTSKIPHDLLVRLKTLERDAITLAESNNLPAALTKLTEAIGLEPSYASAYNNRAQVHRLQNNTSSALSDLTKAIELSTTSNDTNILKQAYTQRAILKQQMNDPSGAEADFARGAKCGNEVAKNAVRNNPYAKL</sequence>
<dbReference type="PANTHER" id="PTHR21405:SF0">
    <property type="entry name" value="TETRATRICOPEPTIDE REPEAT PROTEIN 36"/>
    <property type="match status" value="1"/>
</dbReference>
<evidence type="ECO:0000313" key="4">
    <source>
        <dbReference type="Proteomes" id="UP001212841"/>
    </source>
</evidence>
<keyword evidence="4" id="KW-1185">Reference proteome</keyword>
<comment type="similarity">
    <text evidence="1">Belongs to the TTC36 family.</text>
</comment>
<accession>A0AAD5S7E9</accession>
<dbReference type="EMBL" id="JADGJD010001258">
    <property type="protein sequence ID" value="KAJ3044971.1"/>
    <property type="molecule type" value="Genomic_DNA"/>
</dbReference>
<reference evidence="3" key="1">
    <citation type="submission" date="2020-05" db="EMBL/GenBank/DDBJ databases">
        <title>Phylogenomic resolution of chytrid fungi.</title>
        <authorList>
            <person name="Stajich J.E."/>
            <person name="Amses K."/>
            <person name="Simmons R."/>
            <person name="Seto K."/>
            <person name="Myers J."/>
            <person name="Bonds A."/>
            <person name="Quandt C.A."/>
            <person name="Barry K."/>
            <person name="Liu P."/>
            <person name="Grigoriev I."/>
            <person name="Longcore J.E."/>
            <person name="James T.Y."/>
        </authorList>
    </citation>
    <scope>NUCLEOTIDE SEQUENCE</scope>
    <source>
        <strain evidence="3">JEL0318</strain>
    </source>
</reference>
<dbReference type="SMART" id="SM00028">
    <property type="entry name" value="TPR"/>
    <property type="match status" value="2"/>
</dbReference>
<comment type="caution">
    <text evidence="3">The sequence shown here is derived from an EMBL/GenBank/DDBJ whole genome shotgun (WGS) entry which is preliminary data.</text>
</comment>
<keyword evidence="2" id="KW-0802">TPR repeat</keyword>
<proteinExistence type="inferred from homology"/>
<feature type="repeat" description="TPR" evidence="2">
    <location>
        <begin position="87"/>
        <end position="120"/>
    </location>
</feature>
<evidence type="ECO:0000256" key="2">
    <source>
        <dbReference type="PROSITE-ProRule" id="PRU00339"/>
    </source>
</evidence>
<dbReference type="InterPro" id="IPR038906">
    <property type="entry name" value="TTC36"/>
</dbReference>
<dbReference type="AlphaFoldDB" id="A0AAD5S7E9"/>
<gene>
    <name evidence="3" type="primary">TTC36</name>
    <name evidence="3" type="ORF">HK097_001317</name>
</gene>
<dbReference type="PANTHER" id="PTHR21405">
    <property type="entry name" value="CDNA SEQUENCE BC021608"/>
    <property type="match status" value="1"/>
</dbReference>